<sequence>MRLDHSEICNSLVTTNFVTTFCIFDQSSIRACRHKRDTIHELSPVVKRMIRKAIDHVSLSILTRGGDGRVIVDACCVPPNALAPYCAATQLSGSRIWIFSICFTHHYSEYVSQR</sequence>
<reference evidence="1" key="3">
    <citation type="submission" date="2023-03" db="UniProtKB">
        <authorList>
            <consortium name="EnsemblPlants"/>
        </authorList>
    </citation>
    <scope>IDENTIFICATION</scope>
    <source>
        <strain evidence="1">cv. Chiifu-401-42</strain>
    </source>
</reference>
<keyword evidence="2" id="KW-1185">Reference proteome</keyword>
<dbReference type="Gramene" id="Bra008193.1">
    <property type="protein sequence ID" value="Bra008193.1-P"/>
    <property type="gene ID" value="Bra008193"/>
</dbReference>
<protein>
    <submittedName>
        <fullName evidence="1">Uncharacterized protein</fullName>
    </submittedName>
</protein>
<accession>M4CVE6</accession>
<dbReference type="HOGENOM" id="CLU_2124563_0_0_1"/>
<reference evidence="1 2" key="1">
    <citation type="journal article" date="2011" name="Nat. Genet.">
        <title>The genome of the mesopolyploid crop species Brassica rapa.</title>
        <authorList>
            <consortium name="Brassica rapa Genome Sequencing Project Consortium"/>
            <person name="Wang X."/>
            <person name="Wang H."/>
            <person name="Wang J."/>
            <person name="Sun R."/>
            <person name="Wu J."/>
            <person name="Liu S."/>
            <person name="Bai Y."/>
            <person name="Mun J.H."/>
            <person name="Bancroft I."/>
            <person name="Cheng F."/>
            <person name="Huang S."/>
            <person name="Li X."/>
            <person name="Hua W."/>
            <person name="Wang J."/>
            <person name="Wang X."/>
            <person name="Freeling M."/>
            <person name="Pires J.C."/>
            <person name="Paterson A.H."/>
            <person name="Chalhoub B."/>
            <person name="Wang B."/>
            <person name="Hayward A."/>
            <person name="Sharpe A.G."/>
            <person name="Park B.S."/>
            <person name="Weisshaar B."/>
            <person name="Liu B."/>
            <person name="Li B."/>
            <person name="Liu B."/>
            <person name="Tong C."/>
            <person name="Song C."/>
            <person name="Duran C."/>
            <person name="Peng C."/>
            <person name="Geng C."/>
            <person name="Koh C."/>
            <person name="Lin C."/>
            <person name="Edwards D."/>
            <person name="Mu D."/>
            <person name="Shen D."/>
            <person name="Soumpourou E."/>
            <person name="Li F."/>
            <person name="Fraser F."/>
            <person name="Conant G."/>
            <person name="Lassalle G."/>
            <person name="King G.J."/>
            <person name="Bonnema G."/>
            <person name="Tang H."/>
            <person name="Wang H."/>
            <person name="Belcram H."/>
            <person name="Zhou H."/>
            <person name="Hirakawa H."/>
            <person name="Abe H."/>
            <person name="Guo H."/>
            <person name="Wang H."/>
            <person name="Jin H."/>
            <person name="Parkin I.A."/>
            <person name="Batley J."/>
            <person name="Kim J.S."/>
            <person name="Just J."/>
            <person name="Li J."/>
            <person name="Xu J."/>
            <person name="Deng J."/>
            <person name="Kim J.A."/>
            <person name="Li J."/>
            <person name="Yu J."/>
            <person name="Meng J."/>
            <person name="Wang J."/>
            <person name="Min J."/>
            <person name="Poulain J."/>
            <person name="Wang J."/>
            <person name="Hatakeyama K."/>
            <person name="Wu K."/>
            <person name="Wang L."/>
            <person name="Fang L."/>
            <person name="Trick M."/>
            <person name="Links M.G."/>
            <person name="Zhao M."/>
            <person name="Jin M."/>
            <person name="Ramchiary N."/>
            <person name="Drou N."/>
            <person name="Berkman P.J."/>
            <person name="Cai Q."/>
            <person name="Huang Q."/>
            <person name="Li R."/>
            <person name="Tabata S."/>
            <person name="Cheng S."/>
            <person name="Zhang S."/>
            <person name="Zhang S."/>
            <person name="Huang S."/>
            <person name="Sato S."/>
            <person name="Sun S."/>
            <person name="Kwon S.J."/>
            <person name="Choi S.R."/>
            <person name="Lee T.H."/>
            <person name="Fan W."/>
            <person name="Zhao X."/>
            <person name="Tan X."/>
            <person name="Xu X."/>
            <person name="Wang Y."/>
            <person name="Qiu Y."/>
            <person name="Yin Y."/>
            <person name="Li Y."/>
            <person name="Du Y."/>
            <person name="Liao Y."/>
            <person name="Lim Y."/>
            <person name="Narusaka Y."/>
            <person name="Wang Y."/>
            <person name="Wang Z."/>
            <person name="Li Z."/>
            <person name="Wang Z."/>
            <person name="Xiong Z."/>
            <person name="Zhang Z."/>
        </authorList>
    </citation>
    <scope>NUCLEOTIDE SEQUENCE [LARGE SCALE GENOMIC DNA]</scope>
    <source>
        <strain evidence="1 2">cv. Chiifu-401-42</strain>
    </source>
</reference>
<proteinExistence type="predicted"/>
<reference evidence="1 2" key="2">
    <citation type="journal article" date="2018" name="Hortic Res">
        <title>Improved Brassica rapa reference genome by single-molecule sequencing and chromosome conformation capture technologies.</title>
        <authorList>
            <person name="Zhang L."/>
            <person name="Cai X."/>
            <person name="Wu J."/>
            <person name="Liu M."/>
            <person name="Grob S."/>
            <person name="Cheng F."/>
            <person name="Liang J."/>
            <person name="Cai C."/>
            <person name="Liu Z."/>
            <person name="Liu B."/>
            <person name="Wang F."/>
            <person name="Li S."/>
            <person name="Liu F."/>
            <person name="Li X."/>
            <person name="Cheng L."/>
            <person name="Yang W."/>
            <person name="Li M.H."/>
            <person name="Grossniklaus U."/>
            <person name="Zheng H."/>
            <person name="Wang X."/>
        </authorList>
    </citation>
    <scope>NUCLEOTIDE SEQUENCE [LARGE SCALE GENOMIC DNA]</scope>
    <source>
        <strain evidence="1 2">cv. Chiifu-401-42</strain>
    </source>
</reference>
<dbReference type="AlphaFoldDB" id="M4CVE6"/>
<organism evidence="1 2">
    <name type="scientific">Brassica campestris</name>
    <name type="common">Field mustard</name>
    <dbReference type="NCBI Taxonomy" id="3711"/>
    <lineage>
        <taxon>Eukaryota</taxon>
        <taxon>Viridiplantae</taxon>
        <taxon>Streptophyta</taxon>
        <taxon>Embryophyta</taxon>
        <taxon>Tracheophyta</taxon>
        <taxon>Spermatophyta</taxon>
        <taxon>Magnoliopsida</taxon>
        <taxon>eudicotyledons</taxon>
        <taxon>Gunneridae</taxon>
        <taxon>Pentapetalae</taxon>
        <taxon>rosids</taxon>
        <taxon>malvids</taxon>
        <taxon>Brassicales</taxon>
        <taxon>Brassicaceae</taxon>
        <taxon>Brassiceae</taxon>
        <taxon>Brassica</taxon>
    </lineage>
</organism>
<dbReference type="EnsemblPlants" id="Bra008193.1">
    <property type="protein sequence ID" value="Bra008193.1-P"/>
    <property type="gene ID" value="Bra008193"/>
</dbReference>
<dbReference type="InParanoid" id="M4CVE6"/>
<dbReference type="Proteomes" id="UP000011750">
    <property type="component" value="Chromosome A02"/>
</dbReference>
<evidence type="ECO:0000313" key="1">
    <source>
        <dbReference type="EnsemblPlants" id="Bra008193.1-P"/>
    </source>
</evidence>
<name>M4CVE6_BRACM</name>
<evidence type="ECO:0000313" key="2">
    <source>
        <dbReference type="Proteomes" id="UP000011750"/>
    </source>
</evidence>